<evidence type="ECO:0000256" key="4">
    <source>
        <dbReference type="SAM" id="MobiDB-lite"/>
    </source>
</evidence>
<reference evidence="5" key="1">
    <citation type="submission" date="2020-05" db="EMBL/GenBank/DDBJ databases">
        <title>Genomic insights into acetone-butanol-ethanol (ABE) fermentation by sequencing solventogenic clostridia strains.</title>
        <authorList>
            <person name="Brown S."/>
        </authorList>
    </citation>
    <scope>NUCLEOTIDE SEQUENCE</scope>
    <source>
        <strain evidence="5">DJ126</strain>
    </source>
</reference>
<dbReference type="SUPFAM" id="SSF48452">
    <property type="entry name" value="TPR-like"/>
    <property type="match status" value="1"/>
</dbReference>
<evidence type="ECO:0000313" key="6">
    <source>
        <dbReference type="Proteomes" id="UP000821656"/>
    </source>
</evidence>
<feature type="repeat" description="TPR" evidence="3">
    <location>
        <begin position="162"/>
        <end position="195"/>
    </location>
</feature>
<dbReference type="SMART" id="SM00028">
    <property type="entry name" value="TPR"/>
    <property type="match status" value="3"/>
</dbReference>
<dbReference type="EMBL" id="JABSXK010000001">
    <property type="protein sequence ID" value="NRV08815.1"/>
    <property type="molecule type" value="Genomic_DNA"/>
</dbReference>
<feature type="region of interest" description="Disordered" evidence="4">
    <location>
        <begin position="73"/>
        <end position="92"/>
    </location>
</feature>
<dbReference type="InterPro" id="IPR050498">
    <property type="entry name" value="Ycf3"/>
</dbReference>
<dbReference type="InterPro" id="IPR019734">
    <property type="entry name" value="TPR_rpt"/>
</dbReference>
<dbReference type="PROSITE" id="PS50005">
    <property type="entry name" value="TPR"/>
    <property type="match status" value="1"/>
</dbReference>
<gene>
    <name evidence="5" type="ORF">DFH45_001778</name>
</gene>
<dbReference type="Pfam" id="PF13181">
    <property type="entry name" value="TPR_8"/>
    <property type="match status" value="2"/>
</dbReference>
<keyword evidence="2 3" id="KW-0802">TPR repeat</keyword>
<evidence type="ECO:0000256" key="1">
    <source>
        <dbReference type="ARBA" id="ARBA00022737"/>
    </source>
</evidence>
<accession>A0A9Q5CLC4</accession>
<evidence type="ECO:0000313" key="5">
    <source>
        <dbReference type="EMBL" id="NRV08815.1"/>
    </source>
</evidence>
<protein>
    <submittedName>
        <fullName evidence="5">Tetratricopeptide (TPR) repeat protein</fullName>
    </submittedName>
</protein>
<dbReference type="Gene3D" id="1.25.40.10">
    <property type="entry name" value="Tetratricopeptide repeat domain"/>
    <property type="match status" value="1"/>
</dbReference>
<dbReference type="NCBIfam" id="NF047558">
    <property type="entry name" value="TPR_END_plus"/>
    <property type="match status" value="1"/>
</dbReference>
<evidence type="ECO:0000256" key="2">
    <source>
        <dbReference type="ARBA" id="ARBA00022803"/>
    </source>
</evidence>
<name>A0A9Q5CLC4_CLOBE</name>
<keyword evidence="1" id="KW-0677">Repeat</keyword>
<evidence type="ECO:0000256" key="3">
    <source>
        <dbReference type="PROSITE-ProRule" id="PRU00339"/>
    </source>
</evidence>
<dbReference type="AlphaFoldDB" id="A0A9Q5CLC4"/>
<proteinExistence type="predicted"/>
<organism evidence="5 6">
    <name type="scientific">Clostridium beijerinckii</name>
    <name type="common">Clostridium MP</name>
    <dbReference type="NCBI Taxonomy" id="1520"/>
    <lineage>
        <taxon>Bacteria</taxon>
        <taxon>Bacillati</taxon>
        <taxon>Bacillota</taxon>
        <taxon>Clostridia</taxon>
        <taxon>Eubacteriales</taxon>
        <taxon>Clostridiaceae</taxon>
        <taxon>Clostridium</taxon>
    </lineage>
</organism>
<dbReference type="PANTHER" id="PTHR44858:SF1">
    <property type="entry name" value="UDP-N-ACETYLGLUCOSAMINE--PEPTIDE N-ACETYLGLUCOSAMINYLTRANSFERASE SPINDLY-RELATED"/>
    <property type="match status" value="1"/>
</dbReference>
<dbReference type="InterPro" id="IPR011990">
    <property type="entry name" value="TPR-like_helical_dom_sf"/>
</dbReference>
<dbReference type="PANTHER" id="PTHR44858">
    <property type="entry name" value="TETRATRICOPEPTIDE REPEAT PROTEIN 6"/>
    <property type="match status" value="1"/>
</dbReference>
<comment type="caution">
    <text evidence="5">The sequence shown here is derived from an EMBL/GenBank/DDBJ whole genome shotgun (WGS) entry which is preliminary data.</text>
</comment>
<sequence>MSRIKLPGKEKNKRILLFVLVLIALGIIAHEFIENRNSKDNKYKEEKEIVMPEGTQQSDNNVANKELESIDMKNDSKKAVDDKTNEKSSYSERENELYDEAYNLFFSHKYIESISKADLLISEFPSNAMGYNIRGIAKSYNGDFNSGIDDIDKALSIDNNYGYARFNKALTYELYGKMDDALEWYNKALDVEDYEWSYYGIASIYGRRGDIKNTMLYLNKAIQMDASIKEIAKEEHDFDPVKNSEEFKKAVYN</sequence>
<dbReference type="Proteomes" id="UP000821656">
    <property type="component" value="Unassembled WGS sequence"/>
</dbReference>
<dbReference type="RefSeq" id="WP_077303764.1">
    <property type="nucleotide sequence ID" value="NZ_CP016090.1"/>
</dbReference>